<dbReference type="AlphaFoldDB" id="A0A0G0DDW3"/>
<feature type="region of interest" description="Disordered" evidence="1">
    <location>
        <begin position="33"/>
        <end position="75"/>
    </location>
</feature>
<name>A0A0G0DDW3_9BACT</name>
<dbReference type="STRING" id="1618484.UR56_C0013G0040"/>
<evidence type="ECO:0000256" key="1">
    <source>
        <dbReference type="SAM" id="MobiDB-lite"/>
    </source>
</evidence>
<feature type="non-terminal residue" evidence="2">
    <location>
        <position position="367"/>
    </location>
</feature>
<comment type="caution">
    <text evidence="2">The sequence shown here is derived from an EMBL/GenBank/DDBJ whole genome shotgun (WGS) entry which is preliminary data.</text>
</comment>
<dbReference type="Proteomes" id="UP000034004">
    <property type="component" value="Unassembled WGS sequence"/>
</dbReference>
<organism evidence="2 3">
    <name type="scientific">Candidatus Roizmanbacteria bacterium GW2011_GWC2_34_23</name>
    <dbReference type="NCBI Taxonomy" id="1618484"/>
    <lineage>
        <taxon>Bacteria</taxon>
        <taxon>Candidatus Roizmaniibacteriota</taxon>
    </lineage>
</organism>
<sequence length="367" mass="40758">MKRIYLVIAGAFLILLVITSMLLSLQKKTTTETKKDIPFPTSVPDRGKTGQQGNESSTNTPSQTTGGDQGLKDLDNLSNSFEPIETLDFKAAYVPTLNKIVVEKKTPQAEEMFNQWIDQNQLNEVISNTGGKKNILFTQNKIIPTPSDSIHKLENKVKDFFQLIDDLNSIGKGSEQSNNEIIKQSSNSLSSTPYPLQPTTSLTYYAQCGDQGSLPLPDGGTLCSAGCGPTTVAMISSSYVDKKYDPKTIVGLYDKNNYLLGGDGSRYSDAHELLKSFGLKTTDYLVFDLEKADTVVPQLRKYLSAGWTFFTLASFCEKGCGHYFWITDIDAKGNIFAYDPAYGRYQIPYNENSRYPYPLYRLAFGVK</sequence>
<dbReference type="EMBL" id="LBPR01000013">
    <property type="protein sequence ID" value="KKP61460.1"/>
    <property type="molecule type" value="Genomic_DNA"/>
</dbReference>
<accession>A0A0G0DDW3</accession>
<evidence type="ECO:0008006" key="4">
    <source>
        <dbReference type="Google" id="ProtNLM"/>
    </source>
</evidence>
<gene>
    <name evidence="2" type="ORF">UR56_C0013G0040</name>
</gene>
<evidence type="ECO:0000313" key="3">
    <source>
        <dbReference type="Proteomes" id="UP000034004"/>
    </source>
</evidence>
<dbReference type="Gene3D" id="3.90.70.10">
    <property type="entry name" value="Cysteine proteinases"/>
    <property type="match status" value="1"/>
</dbReference>
<evidence type="ECO:0000313" key="2">
    <source>
        <dbReference type="EMBL" id="KKP61460.1"/>
    </source>
</evidence>
<protein>
    <recommendedName>
        <fullName evidence="4">Peptidase C39-like domain-containing protein</fullName>
    </recommendedName>
</protein>
<proteinExistence type="predicted"/>
<feature type="compositionally biased region" description="Polar residues" evidence="1">
    <location>
        <begin position="49"/>
        <end position="66"/>
    </location>
</feature>
<reference evidence="2 3" key="1">
    <citation type="journal article" date="2015" name="Nature">
        <title>rRNA introns, odd ribosomes, and small enigmatic genomes across a large radiation of phyla.</title>
        <authorList>
            <person name="Brown C.T."/>
            <person name="Hug L.A."/>
            <person name="Thomas B.C."/>
            <person name="Sharon I."/>
            <person name="Castelle C.J."/>
            <person name="Singh A."/>
            <person name="Wilkins M.J."/>
            <person name="Williams K.H."/>
            <person name="Banfield J.F."/>
        </authorList>
    </citation>
    <scope>NUCLEOTIDE SEQUENCE [LARGE SCALE GENOMIC DNA]</scope>
</reference>